<dbReference type="PANTHER" id="PTHR39181:SF1">
    <property type="entry name" value="TYROSINE-PROTEIN PHOSPHATASE YWQE"/>
    <property type="match status" value="1"/>
</dbReference>
<evidence type="ECO:0000256" key="1">
    <source>
        <dbReference type="ARBA" id="ARBA00005750"/>
    </source>
</evidence>
<dbReference type="EMBL" id="NGMS01000001">
    <property type="protein sequence ID" value="OTP26393.1"/>
    <property type="molecule type" value="Genomic_DNA"/>
</dbReference>
<comment type="caution">
    <text evidence="6">The sequence shown here is derived from an EMBL/GenBank/DDBJ whole genome shotgun (WGS) entry which is preliminary data.</text>
</comment>
<dbReference type="Pfam" id="PF19567">
    <property type="entry name" value="CpsB_CapC"/>
    <property type="match status" value="1"/>
</dbReference>
<accession>A0A242KWS5</accession>
<dbReference type="RefSeq" id="WP_086334345.1">
    <property type="nucleotide sequence ID" value="NZ_NGMS01000001.1"/>
</dbReference>
<keyword evidence="2 5" id="KW-0378">Hydrolase</keyword>
<protein>
    <recommendedName>
        <fullName evidence="5">Tyrosine-protein phosphatase</fullName>
        <ecNumber evidence="5">3.1.3.48</ecNumber>
    </recommendedName>
</protein>
<gene>
    <name evidence="6" type="ORF">A5802_000104</name>
</gene>
<evidence type="ECO:0000256" key="2">
    <source>
        <dbReference type="ARBA" id="ARBA00022801"/>
    </source>
</evidence>
<evidence type="ECO:0000256" key="3">
    <source>
        <dbReference type="ARBA" id="ARBA00022912"/>
    </source>
</evidence>
<comment type="catalytic activity">
    <reaction evidence="4 5">
        <text>O-phospho-L-tyrosyl-[protein] + H2O = L-tyrosyl-[protein] + phosphate</text>
        <dbReference type="Rhea" id="RHEA:10684"/>
        <dbReference type="Rhea" id="RHEA-COMP:10136"/>
        <dbReference type="Rhea" id="RHEA-COMP:20101"/>
        <dbReference type="ChEBI" id="CHEBI:15377"/>
        <dbReference type="ChEBI" id="CHEBI:43474"/>
        <dbReference type="ChEBI" id="CHEBI:46858"/>
        <dbReference type="ChEBI" id="CHEBI:61978"/>
        <dbReference type="EC" id="3.1.3.48"/>
    </reaction>
</comment>
<dbReference type="PIRSF" id="PIRSF016557">
    <property type="entry name" value="Caps_synth_CpsB"/>
    <property type="match status" value="1"/>
</dbReference>
<dbReference type="EC" id="3.1.3.48" evidence="5"/>
<evidence type="ECO:0000256" key="5">
    <source>
        <dbReference type="PIRNR" id="PIRNR016557"/>
    </source>
</evidence>
<dbReference type="InterPro" id="IPR016195">
    <property type="entry name" value="Pol/histidinol_Pase-like"/>
</dbReference>
<dbReference type="Gene3D" id="3.20.20.140">
    <property type="entry name" value="Metal-dependent hydrolases"/>
    <property type="match status" value="1"/>
</dbReference>
<evidence type="ECO:0000313" key="6">
    <source>
        <dbReference type="EMBL" id="OTP26393.1"/>
    </source>
</evidence>
<dbReference type="GO" id="GO:0004725">
    <property type="term" value="F:protein tyrosine phosphatase activity"/>
    <property type="evidence" value="ECO:0007669"/>
    <property type="project" value="UniProtKB-UniRule"/>
</dbReference>
<sequence>MKAEGVNYIVDIHNHVLSGVDDGSNSLEESIRLLKSAKMQGIDVVVASPHFNHHQFSCTLLDLKRSFEELRQRIKNENIGITLLLSHEIFLTIDFYEKYSMDELFPLITTRGEKKILVELPYYELPYYFEDFVIQTLQKNVSCIWVHPERNVSIQNNWKNIFDFVDKNKLEIQITAGSLIGNYGKKSKKIAWKLIKSGVVDYIASDAHNLVSRPFELAKAYELIHKKLGSEAVVKLQKKAESFAIKT</sequence>
<keyword evidence="3 5" id="KW-0904">Protein phosphatase</keyword>
<dbReference type="GO" id="GO:0030145">
    <property type="term" value="F:manganese ion binding"/>
    <property type="evidence" value="ECO:0007669"/>
    <property type="project" value="UniProtKB-UniRule"/>
</dbReference>
<dbReference type="AlphaFoldDB" id="A0A242KWS5"/>
<dbReference type="InterPro" id="IPR016667">
    <property type="entry name" value="Caps_polysacc_synth_CpsB/CapC"/>
</dbReference>
<name>A0A242KWS5_ENTMU</name>
<organism evidence="6 7">
    <name type="scientific">Enterococcus mundtii</name>
    <dbReference type="NCBI Taxonomy" id="53346"/>
    <lineage>
        <taxon>Bacteria</taxon>
        <taxon>Bacillati</taxon>
        <taxon>Bacillota</taxon>
        <taxon>Bacilli</taxon>
        <taxon>Lactobacillales</taxon>
        <taxon>Enterococcaceae</taxon>
        <taxon>Enterococcus</taxon>
    </lineage>
</organism>
<dbReference type="SUPFAM" id="SSF89550">
    <property type="entry name" value="PHP domain-like"/>
    <property type="match status" value="1"/>
</dbReference>
<evidence type="ECO:0000313" key="7">
    <source>
        <dbReference type="Proteomes" id="UP000195024"/>
    </source>
</evidence>
<reference evidence="6 7" key="1">
    <citation type="submission" date="2017-05" db="EMBL/GenBank/DDBJ databases">
        <title>The Genome Sequence of Enterococcus mundtii 6B1_DIV0119.</title>
        <authorList>
            <consortium name="The Broad Institute Genomics Platform"/>
            <consortium name="The Broad Institute Genomic Center for Infectious Diseases"/>
            <person name="Earl A."/>
            <person name="Manson A."/>
            <person name="Schwartman J."/>
            <person name="Gilmore M."/>
            <person name="Abouelleil A."/>
            <person name="Cao P."/>
            <person name="Chapman S."/>
            <person name="Cusick C."/>
            <person name="Shea T."/>
            <person name="Young S."/>
            <person name="Neafsey D."/>
            <person name="Nusbaum C."/>
            <person name="Birren B."/>
        </authorList>
    </citation>
    <scope>NUCLEOTIDE SEQUENCE [LARGE SCALE GENOMIC DNA]</scope>
    <source>
        <strain evidence="6 7">6B1_DIV0119</strain>
    </source>
</reference>
<dbReference type="PANTHER" id="PTHR39181">
    <property type="entry name" value="TYROSINE-PROTEIN PHOSPHATASE YWQE"/>
    <property type="match status" value="1"/>
</dbReference>
<proteinExistence type="inferred from homology"/>
<evidence type="ECO:0000256" key="4">
    <source>
        <dbReference type="ARBA" id="ARBA00051722"/>
    </source>
</evidence>
<dbReference type="Proteomes" id="UP000195024">
    <property type="component" value="Unassembled WGS sequence"/>
</dbReference>
<comment type="similarity">
    <text evidence="1 5">Belongs to the metallo-dependent hydrolases superfamily. CpsB/CapC family.</text>
</comment>